<dbReference type="PANTHER" id="PTHR46796">
    <property type="entry name" value="HTH-TYPE TRANSCRIPTIONAL ACTIVATOR RHAS-RELATED"/>
    <property type="match status" value="1"/>
</dbReference>
<sequence length="346" mass="37395">MNSTQSQWCKEVSTQLRIASVDVEIVLFDGFSLPGVAAVIEIFQRANASARAPSDGAPLYNVSLLSASGGSVVSSSSVHVCTENTAAQRASSPTILLFIAGGAGAERAACDERLSAWVRQRHAVSTIVCPISEGQLILDAAGLSARYDEPHADAPNVHRIHRHDQSHSAHAVRAALRTPRDNPRDGMLERLARALAPDADDADDTEADFSAGAELPHPVSDKIMASARWLQANAERPISIELAAEVAAMSERNFLRRFKAEIGVTPSDYLQRARLELSCRMLIESQLPVDKIARRCGIGSGGQLAKLFKKHLSTTPTEYRSRNASGRRVLVRSSDSRYRAPLHSCA</sequence>
<evidence type="ECO:0000256" key="4">
    <source>
        <dbReference type="SAM" id="MobiDB-lite"/>
    </source>
</evidence>
<keyword evidence="7" id="KW-1185">Reference proteome</keyword>
<evidence type="ECO:0000259" key="5">
    <source>
        <dbReference type="PROSITE" id="PS01124"/>
    </source>
</evidence>
<dbReference type="GO" id="GO:0043565">
    <property type="term" value="F:sequence-specific DNA binding"/>
    <property type="evidence" value="ECO:0007669"/>
    <property type="project" value="InterPro"/>
</dbReference>
<feature type="domain" description="HTH araC/xylS-type" evidence="5">
    <location>
        <begin position="224"/>
        <end position="322"/>
    </location>
</feature>
<protein>
    <submittedName>
        <fullName evidence="6">AraC family transcriptional regulator</fullName>
    </submittedName>
</protein>
<evidence type="ECO:0000256" key="1">
    <source>
        <dbReference type="ARBA" id="ARBA00023015"/>
    </source>
</evidence>
<evidence type="ECO:0000256" key="3">
    <source>
        <dbReference type="ARBA" id="ARBA00023163"/>
    </source>
</evidence>
<dbReference type="RefSeq" id="WP_159459385.1">
    <property type="nucleotide sequence ID" value="NZ_FCNV02000009.1"/>
</dbReference>
<organism evidence="6 7">
    <name type="scientific">Caballeronia concitans</name>
    <dbReference type="NCBI Taxonomy" id="1777133"/>
    <lineage>
        <taxon>Bacteria</taxon>
        <taxon>Pseudomonadati</taxon>
        <taxon>Pseudomonadota</taxon>
        <taxon>Betaproteobacteria</taxon>
        <taxon>Burkholderiales</taxon>
        <taxon>Burkholderiaceae</taxon>
        <taxon>Caballeronia</taxon>
    </lineage>
</organism>
<evidence type="ECO:0000313" key="7">
    <source>
        <dbReference type="Proteomes" id="UP000198263"/>
    </source>
</evidence>
<dbReference type="Gene3D" id="1.10.10.60">
    <property type="entry name" value="Homeodomain-like"/>
    <property type="match status" value="2"/>
</dbReference>
<dbReference type="SMART" id="SM00342">
    <property type="entry name" value="HTH_ARAC"/>
    <property type="match status" value="1"/>
</dbReference>
<evidence type="ECO:0000313" key="6">
    <source>
        <dbReference type="EMBL" id="SAL38296.1"/>
    </source>
</evidence>
<dbReference type="PROSITE" id="PS00041">
    <property type="entry name" value="HTH_ARAC_FAMILY_1"/>
    <property type="match status" value="1"/>
</dbReference>
<evidence type="ECO:0000256" key="2">
    <source>
        <dbReference type="ARBA" id="ARBA00023125"/>
    </source>
</evidence>
<dbReference type="Proteomes" id="UP000198263">
    <property type="component" value="Unassembled WGS sequence"/>
</dbReference>
<dbReference type="OrthoDB" id="6831751at2"/>
<dbReference type="AlphaFoldDB" id="A0A658R0U8"/>
<dbReference type="Gene3D" id="3.40.50.880">
    <property type="match status" value="1"/>
</dbReference>
<gene>
    <name evidence="6" type="ORF">AWB72_03891</name>
</gene>
<reference evidence="6 7" key="1">
    <citation type="submission" date="2016-01" db="EMBL/GenBank/DDBJ databases">
        <authorList>
            <person name="Peeters C."/>
        </authorList>
    </citation>
    <scope>NUCLEOTIDE SEQUENCE [LARGE SCALE GENOMIC DNA]</scope>
    <source>
        <strain evidence="6">LMG 29315</strain>
    </source>
</reference>
<dbReference type="PROSITE" id="PS01124">
    <property type="entry name" value="HTH_ARAC_FAMILY_2"/>
    <property type="match status" value="1"/>
</dbReference>
<proteinExistence type="predicted"/>
<name>A0A658R0U8_9BURK</name>
<dbReference type="SUPFAM" id="SSF52317">
    <property type="entry name" value="Class I glutamine amidotransferase-like"/>
    <property type="match status" value="1"/>
</dbReference>
<comment type="caution">
    <text evidence="6">The sequence shown here is derived from an EMBL/GenBank/DDBJ whole genome shotgun (WGS) entry which is preliminary data.</text>
</comment>
<dbReference type="SUPFAM" id="SSF46689">
    <property type="entry name" value="Homeodomain-like"/>
    <property type="match status" value="2"/>
</dbReference>
<feature type="region of interest" description="Disordered" evidence="4">
    <location>
        <begin position="161"/>
        <end position="184"/>
    </location>
</feature>
<dbReference type="EMBL" id="FCNV02000009">
    <property type="protein sequence ID" value="SAL38296.1"/>
    <property type="molecule type" value="Genomic_DNA"/>
</dbReference>
<dbReference type="GO" id="GO:0003700">
    <property type="term" value="F:DNA-binding transcription factor activity"/>
    <property type="evidence" value="ECO:0007669"/>
    <property type="project" value="InterPro"/>
</dbReference>
<dbReference type="InterPro" id="IPR018060">
    <property type="entry name" value="HTH_AraC"/>
</dbReference>
<dbReference type="InterPro" id="IPR029062">
    <property type="entry name" value="Class_I_gatase-like"/>
</dbReference>
<dbReference type="InterPro" id="IPR050204">
    <property type="entry name" value="AraC_XylS_family_regulators"/>
</dbReference>
<keyword evidence="1" id="KW-0805">Transcription regulation</keyword>
<accession>A0A658R0U8</accession>
<dbReference type="Pfam" id="PF12833">
    <property type="entry name" value="HTH_18"/>
    <property type="match status" value="1"/>
</dbReference>
<keyword evidence="3" id="KW-0804">Transcription</keyword>
<dbReference type="InterPro" id="IPR018062">
    <property type="entry name" value="HTH_AraC-typ_CS"/>
</dbReference>
<dbReference type="InterPro" id="IPR009057">
    <property type="entry name" value="Homeodomain-like_sf"/>
</dbReference>
<keyword evidence="2" id="KW-0238">DNA-binding</keyword>